<evidence type="ECO:0000256" key="1">
    <source>
        <dbReference type="SAM" id="MobiDB-lite"/>
    </source>
</evidence>
<dbReference type="InterPro" id="IPR039869">
    <property type="entry name" value="UBTD1/2"/>
</dbReference>
<dbReference type="EMBL" id="NBSK02000007">
    <property type="protein sequence ID" value="KAJ0196469.1"/>
    <property type="molecule type" value="Genomic_DNA"/>
</dbReference>
<organism evidence="3 4">
    <name type="scientific">Lactuca sativa</name>
    <name type="common">Garden lettuce</name>
    <dbReference type="NCBI Taxonomy" id="4236"/>
    <lineage>
        <taxon>Eukaryota</taxon>
        <taxon>Viridiplantae</taxon>
        <taxon>Streptophyta</taxon>
        <taxon>Embryophyta</taxon>
        <taxon>Tracheophyta</taxon>
        <taxon>Spermatophyta</taxon>
        <taxon>Magnoliopsida</taxon>
        <taxon>eudicotyledons</taxon>
        <taxon>Gunneridae</taxon>
        <taxon>Pentapetalae</taxon>
        <taxon>asterids</taxon>
        <taxon>campanulids</taxon>
        <taxon>Asterales</taxon>
        <taxon>Asteraceae</taxon>
        <taxon>Cichorioideae</taxon>
        <taxon>Cichorieae</taxon>
        <taxon>Lactucinae</taxon>
        <taxon>Lactuca</taxon>
    </lineage>
</organism>
<gene>
    <name evidence="3" type="ORF">LSAT_V11C700352780</name>
</gene>
<dbReference type="Pfam" id="PF16455">
    <property type="entry name" value="UBD"/>
    <property type="match status" value="1"/>
</dbReference>
<dbReference type="AlphaFoldDB" id="A0A9R1V073"/>
<accession>A0A9R1V073</accession>
<feature type="region of interest" description="Disordered" evidence="1">
    <location>
        <begin position="1"/>
        <end position="29"/>
    </location>
</feature>
<dbReference type="Gene3D" id="1.20.225.20">
    <property type="entry name" value="Ub domain-containing protein, DC-UbP/UBTD2, N-terminal domain"/>
    <property type="match status" value="1"/>
</dbReference>
<name>A0A9R1V073_LACSA</name>
<dbReference type="PANTHER" id="PTHR13609">
    <property type="entry name" value="UBIQUITIN DOMAIN CONTAINING 1 PROTEIN-RELATED"/>
    <property type="match status" value="1"/>
</dbReference>
<comment type="caution">
    <text evidence="3">The sequence shown here is derived from an EMBL/GenBank/DDBJ whole genome shotgun (WGS) entry which is preliminary data.</text>
</comment>
<dbReference type="Proteomes" id="UP000235145">
    <property type="component" value="Unassembled WGS sequence"/>
</dbReference>
<proteinExistence type="predicted"/>
<feature type="domain" description="DC-UbP/UBTD2 N-terminal" evidence="2">
    <location>
        <begin position="21"/>
        <end position="116"/>
    </location>
</feature>
<sequence length="116" mass="13175">MGCAKSSNNSSGRRSSRQITITKPMPWSHTESINRDQLNKMRDEFWDTTPFYGGKREIWDALRAAAEAELHLAQTIIDSAGIIVHEPDLTVCYDEKGARYELPKYVLSEPTNMVND</sequence>
<protein>
    <recommendedName>
        <fullName evidence="2">DC-UbP/UBTD2 N-terminal domain-containing protein</fullName>
    </recommendedName>
</protein>
<keyword evidence="4" id="KW-1185">Reference proteome</keyword>
<evidence type="ECO:0000259" key="2">
    <source>
        <dbReference type="Pfam" id="PF16455"/>
    </source>
</evidence>
<dbReference type="InterPro" id="IPR038169">
    <property type="entry name" value="DC-UbP/UBTD2_N_sf"/>
</dbReference>
<reference evidence="3 4" key="1">
    <citation type="journal article" date="2017" name="Nat. Commun.">
        <title>Genome assembly with in vitro proximity ligation data and whole-genome triplication in lettuce.</title>
        <authorList>
            <person name="Reyes-Chin-Wo S."/>
            <person name="Wang Z."/>
            <person name="Yang X."/>
            <person name="Kozik A."/>
            <person name="Arikit S."/>
            <person name="Song C."/>
            <person name="Xia L."/>
            <person name="Froenicke L."/>
            <person name="Lavelle D.O."/>
            <person name="Truco M.J."/>
            <person name="Xia R."/>
            <person name="Zhu S."/>
            <person name="Xu C."/>
            <person name="Xu H."/>
            <person name="Xu X."/>
            <person name="Cox K."/>
            <person name="Korf I."/>
            <person name="Meyers B.C."/>
            <person name="Michelmore R.W."/>
        </authorList>
    </citation>
    <scope>NUCLEOTIDE SEQUENCE [LARGE SCALE GENOMIC DNA]</scope>
    <source>
        <strain evidence="4">cv. Salinas</strain>
        <tissue evidence="3">Seedlings</tissue>
    </source>
</reference>
<dbReference type="InterPro" id="IPR032752">
    <property type="entry name" value="DC-UbP/UBTD2_N"/>
</dbReference>
<evidence type="ECO:0000313" key="4">
    <source>
        <dbReference type="Proteomes" id="UP000235145"/>
    </source>
</evidence>
<feature type="compositionally biased region" description="Low complexity" evidence="1">
    <location>
        <begin position="1"/>
        <end position="13"/>
    </location>
</feature>
<evidence type="ECO:0000313" key="3">
    <source>
        <dbReference type="EMBL" id="KAJ0196469.1"/>
    </source>
</evidence>